<protein>
    <submittedName>
        <fullName evidence="8">Cytochrome P450 steroid C27-monooxygenase</fullName>
    </submittedName>
</protein>
<proteinExistence type="inferred from homology"/>
<reference evidence="8" key="3">
    <citation type="submission" date="2020-02" db="EMBL/GenBank/DDBJ databases">
        <authorList>
            <person name="Matsumoto Y."/>
            <person name="Motooka D."/>
            <person name="Nakamura S."/>
        </authorList>
    </citation>
    <scope>NUCLEOTIDE SEQUENCE</scope>
    <source>
        <strain evidence="8">JCM 12687</strain>
        <plasmid evidence="8">pJCM12687</plasmid>
    </source>
</reference>
<evidence type="ECO:0000256" key="4">
    <source>
        <dbReference type="ARBA" id="ARBA00022723"/>
    </source>
</evidence>
<geneLocation type="plasmid" evidence="8 11">
    <name>pJCM12687</name>
</geneLocation>
<reference evidence="9 10" key="1">
    <citation type="submission" date="2016-12" db="EMBL/GenBank/DDBJ databases">
        <title>The new phylogeny of genus Mycobacterium.</title>
        <authorList>
            <person name="Tortoli E."/>
            <person name="Trovato A."/>
            <person name="Cirillo D.M."/>
        </authorList>
    </citation>
    <scope>NUCLEOTIDE SEQUENCE [LARGE SCALE GENOMIC DNA]</scope>
    <source>
        <strain evidence="9 10">DSM 44624</strain>
    </source>
</reference>
<evidence type="ECO:0000313" key="9">
    <source>
        <dbReference type="EMBL" id="ORA40183.1"/>
    </source>
</evidence>
<dbReference type="GO" id="GO:0020037">
    <property type="term" value="F:heme binding"/>
    <property type="evidence" value="ECO:0007669"/>
    <property type="project" value="InterPro"/>
</dbReference>
<dbReference type="PRINTS" id="PR00359">
    <property type="entry name" value="BP450"/>
</dbReference>
<keyword evidence="6" id="KW-0408">Iron</keyword>
<keyword evidence="3" id="KW-0349">Heme</keyword>
<dbReference type="EMBL" id="AP022607">
    <property type="protein sequence ID" value="BBZ15466.1"/>
    <property type="molecule type" value="Genomic_DNA"/>
</dbReference>
<dbReference type="PANTHER" id="PTHR46696:SF4">
    <property type="entry name" value="BIOTIN BIOSYNTHESIS CYTOCHROME P450"/>
    <property type="match status" value="1"/>
</dbReference>
<dbReference type="InterPro" id="IPR001128">
    <property type="entry name" value="Cyt_P450"/>
</dbReference>
<dbReference type="InterPro" id="IPR036396">
    <property type="entry name" value="Cyt_P450_sf"/>
</dbReference>
<evidence type="ECO:0000256" key="3">
    <source>
        <dbReference type="ARBA" id="ARBA00022617"/>
    </source>
</evidence>
<dbReference type="GO" id="GO:0036199">
    <property type="term" value="F:cholest-4-en-3-one 26-monooxygenase activity"/>
    <property type="evidence" value="ECO:0007669"/>
    <property type="project" value="TreeGrafter"/>
</dbReference>
<evidence type="ECO:0000313" key="8">
    <source>
        <dbReference type="EMBL" id="BBZ15466.1"/>
    </source>
</evidence>
<reference evidence="8 11" key="2">
    <citation type="journal article" date="2019" name="Emerg. Microbes Infect.">
        <title>Comprehensive subspecies identification of 175 nontuberculous mycobacteria species based on 7547 genomic profiles.</title>
        <authorList>
            <person name="Matsumoto Y."/>
            <person name="Kinjo T."/>
            <person name="Motooka D."/>
            <person name="Nabeya D."/>
            <person name="Jung N."/>
            <person name="Uechi K."/>
            <person name="Horii T."/>
            <person name="Iida T."/>
            <person name="Fujita J."/>
            <person name="Nakamura S."/>
        </authorList>
    </citation>
    <scope>NUCLEOTIDE SEQUENCE [LARGE SCALE GENOMIC DNA]</scope>
    <source>
        <strain evidence="8 11">JCM 12687</strain>
        <plasmid evidence="8">pJCM12687</plasmid>
    </source>
</reference>
<dbReference type="GO" id="GO:0005506">
    <property type="term" value="F:iron ion binding"/>
    <property type="evidence" value="ECO:0007669"/>
    <property type="project" value="InterPro"/>
</dbReference>
<dbReference type="PANTHER" id="PTHR46696">
    <property type="entry name" value="P450, PUTATIVE (EUROFUNG)-RELATED"/>
    <property type="match status" value="1"/>
</dbReference>
<comment type="similarity">
    <text evidence="2">Belongs to the cytochrome P450 family.</text>
</comment>
<dbReference type="SUPFAM" id="SSF48264">
    <property type="entry name" value="Cytochrome P450"/>
    <property type="match status" value="1"/>
</dbReference>
<dbReference type="GO" id="GO:0008395">
    <property type="term" value="F:steroid hydroxylase activity"/>
    <property type="evidence" value="ECO:0007669"/>
    <property type="project" value="TreeGrafter"/>
</dbReference>
<comment type="cofactor">
    <cofactor evidence="1">
        <name>heme</name>
        <dbReference type="ChEBI" id="CHEBI:30413"/>
    </cofactor>
</comment>
<dbReference type="InterPro" id="IPR002397">
    <property type="entry name" value="Cyt_P450_B"/>
</dbReference>
<keyword evidence="11" id="KW-1185">Reference proteome</keyword>
<evidence type="ECO:0000256" key="5">
    <source>
        <dbReference type="ARBA" id="ARBA00023002"/>
    </source>
</evidence>
<dbReference type="OrthoDB" id="502624at2"/>
<evidence type="ECO:0000256" key="1">
    <source>
        <dbReference type="ARBA" id="ARBA00001971"/>
    </source>
</evidence>
<dbReference type="Pfam" id="PF00067">
    <property type="entry name" value="p450"/>
    <property type="match status" value="1"/>
</dbReference>
<organism evidence="9 10">
    <name type="scientific">Mycobacterium branderi</name>
    <dbReference type="NCBI Taxonomy" id="43348"/>
    <lineage>
        <taxon>Bacteria</taxon>
        <taxon>Bacillati</taxon>
        <taxon>Actinomycetota</taxon>
        <taxon>Actinomycetes</taxon>
        <taxon>Mycobacteriales</taxon>
        <taxon>Mycobacteriaceae</taxon>
        <taxon>Mycobacterium</taxon>
    </lineage>
</organism>
<dbReference type="Proteomes" id="UP000467379">
    <property type="component" value="Plasmid pJCM12687"/>
</dbReference>
<dbReference type="AlphaFoldDB" id="A0A7I7WD51"/>
<keyword evidence="7" id="KW-0503">Monooxygenase</keyword>
<dbReference type="Proteomes" id="UP000192441">
    <property type="component" value="Unassembled WGS sequence"/>
</dbReference>
<evidence type="ECO:0000313" key="10">
    <source>
        <dbReference type="Proteomes" id="UP000192441"/>
    </source>
</evidence>
<dbReference type="Gene3D" id="1.10.630.10">
    <property type="entry name" value="Cytochrome P450"/>
    <property type="match status" value="1"/>
</dbReference>
<keyword evidence="4" id="KW-0479">Metal-binding</keyword>
<keyword evidence="8" id="KW-0614">Plasmid</keyword>
<evidence type="ECO:0000256" key="7">
    <source>
        <dbReference type="ARBA" id="ARBA00023033"/>
    </source>
</evidence>
<sequence>MPVTDVDVDLSNEQFGREIPFEAFAKLRESAPVFWYEPDEYWVVSSYELVREANRNAAVFSSWAGPLGAGAERKPSDEPAGASTILTMDPPKHTLYRRLVNGSFTPRAIAKRESMIRSVSREILAAFAAKGGGDWVEDVAGIFPFRVMGELMGISRDDEAPILRRLNQRLIGDGGPVDHQAIAAEDDAYADRLIEQHRSHPRGDLVDQLLEARVDGQPLTQEELRAWVNLYIGAGGETTKHLIANGLVCLLEWPEARRAVIEGGDLVRVVEELLRFVTPVLHHSRWPLQTVEIGGKVIQAGQRTTLWMISANRDETAFSRPNEFDITRNPNPHDTFGPTGPHFCLGAGLARLEIRVFLEELSPYLEAMELTRAPTRACSNVFNALATCPVVVN</sequence>
<evidence type="ECO:0000256" key="2">
    <source>
        <dbReference type="ARBA" id="ARBA00010617"/>
    </source>
</evidence>
<name>A0A7I7WD51_9MYCO</name>
<dbReference type="GO" id="GO:0006707">
    <property type="term" value="P:cholesterol catabolic process"/>
    <property type="evidence" value="ECO:0007669"/>
    <property type="project" value="TreeGrafter"/>
</dbReference>
<evidence type="ECO:0000256" key="6">
    <source>
        <dbReference type="ARBA" id="ARBA00023004"/>
    </source>
</evidence>
<gene>
    <name evidence="9" type="ORF">BST20_06315</name>
    <name evidence="8" type="ORF">MBRA_56610</name>
</gene>
<dbReference type="EMBL" id="MVHM01000002">
    <property type="protein sequence ID" value="ORA40183.1"/>
    <property type="molecule type" value="Genomic_DNA"/>
</dbReference>
<dbReference type="RefSeq" id="WP_083130564.1">
    <property type="nucleotide sequence ID" value="NZ_AP022607.1"/>
</dbReference>
<accession>A0A7I7WD51</accession>
<evidence type="ECO:0000313" key="11">
    <source>
        <dbReference type="Proteomes" id="UP000467379"/>
    </source>
</evidence>
<keyword evidence="5" id="KW-0560">Oxidoreductase</keyword>